<dbReference type="Proteomes" id="UP000183376">
    <property type="component" value="Chromosome I"/>
</dbReference>
<proteinExistence type="predicted"/>
<organism evidence="2 3">
    <name type="scientific">Allokutzneria albata</name>
    <name type="common">Kibdelosporangium albatum</name>
    <dbReference type="NCBI Taxonomy" id="211114"/>
    <lineage>
        <taxon>Bacteria</taxon>
        <taxon>Bacillati</taxon>
        <taxon>Actinomycetota</taxon>
        <taxon>Actinomycetes</taxon>
        <taxon>Pseudonocardiales</taxon>
        <taxon>Pseudonocardiaceae</taxon>
        <taxon>Allokutzneria</taxon>
    </lineage>
</organism>
<dbReference type="STRING" id="211114.SAMN04489726_7804"/>
<accession>A0A1H0DH45</accession>
<keyword evidence="1" id="KW-0812">Transmembrane</keyword>
<evidence type="ECO:0000256" key="1">
    <source>
        <dbReference type="SAM" id="Phobius"/>
    </source>
</evidence>
<sequence>MVPLDLLSPDLLRRRALLVGLAGGLIAALLGVLVALLLDPVAGLVLFVVLALPPSLLSFAESRKRSWLDGRVLTVRGLSTTSADLAEVTDLGVLVSQAKGLRTVSLLVTAGGRTISVGLAIYAEDRLRELEPLALRKLADALSATGQPHALLFSELLVAQLRAEAREAALDERPLFVLAAAAEEGKLAQRIAPEVVSKLVASL</sequence>
<reference evidence="2 3" key="1">
    <citation type="submission" date="2016-10" db="EMBL/GenBank/DDBJ databases">
        <authorList>
            <person name="de Groot N.N."/>
        </authorList>
    </citation>
    <scope>NUCLEOTIDE SEQUENCE [LARGE SCALE GENOMIC DNA]</scope>
    <source>
        <strain evidence="2 3">DSM 44149</strain>
    </source>
</reference>
<dbReference type="AlphaFoldDB" id="A0A1H0DH45"/>
<dbReference type="eggNOG" id="ENOG5034AQS">
    <property type="taxonomic scope" value="Bacteria"/>
</dbReference>
<evidence type="ECO:0000313" key="3">
    <source>
        <dbReference type="Proteomes" id="UP000183376"/>
    </source>
</evidence>
<keyword evidence="3" id="KW-1185">Reference proteome</keyword>
<protein>
    <submittedName>
        <fullName evidence="2">Uncharacterized protein</fullName>
    </submittedName>
</protein>
<keyword evidence="1" id="KW-1133">Transmembrane helix</keyword>
<dbReference type="OrthoDB" id="4545264at2"/>
<keyword evidence="1" id="KW-0472">Membrane</keyword>
<dbReference type="RefSeq" id="WP_030430116.1">
    <property type="nucleotide sequence ID" value="NZ_JOEF01000010.1"/>
</dbReference>
<gene>
    <name evidence="2" type="ORF">SAMN04489726_7804</name>
</gene>
<name>A0A1H0DH45_ALLAB</name>
<evidence type="ECO:0000313" key="2">
    <source>
        <dbReference type="EMBL" id="SDN69455.1"/>
    </source>
</evidence>
<feature type="transmembrane region" description="Helical" evidence="1">
    <location>
        <begin position="16"/>
        <end position="35"/>
    </location>
</feature>
<feature type="transmembrane region" description="Helical" evidence="1">
    <location>
        <begin position="41"/>
        <end position="60"/>
    </location>
</feature>
<dbReference type="EMBL" id="LT629701">
    <property type="protein sequence ID" value="SDN69455.1"/>
    <property type="molecule type" value="Genomic_DNA"/>
</dbReference>